<comment type="caution">
    <text evidence="1">The sequence shown here is derived from an EMBL/GenBank/DDBJ whole genome shotgun (WGS) entry which is preliminary data.</text>
</comment>
<protein>
    <submittedName>
        <fullName evidence="1">Uncharacterized protein</fullName>
    </submittedName>
</protein>
<evidence type="ECO:0000313" key="2">
    <source>
        <dbReference type="Proteomes" id="UP001154322"/>
    </source>
</evidence>
<organism evidence="1 2">
    <name type="scientific">Paenibacillus melissococcoides</name>
    <dbReference type="NCBI Taxonomy" id="2912268"/>
    <lineage>
        <taxon>Bacteria</taxon>
        <taxon>Bacillati</taxon>
        <taxon>Bacillota</taxon>
        <taxon>Bacilli</taxon>
        <taxon>Bacillales</taxon>
        <taxon>Paenibacillaceae</taxon>
        <taxon>Paenibacillus</taxon>
    </lineage>
</organism>
<accession>A0ABN8UC89</accession>
<keyword evidence="2" id="KW-1185">Reference proteome</keyword>
<proteinExistence type="predicted"/>
<dbReference type="Proteomes" id="UP001154322">
    <property type="component" value="Unassembled WGS sequence"/>
</dbReference>
<gene>
    <name evidence="1" type="ORF">WJ0W_005998</name>
</gene>
<reference evidence="1" key="1">
    <citation type="submission" date="2022-06" db="EMBL/GenBank/DDBJ databases">
        <authorList>
            <person name="Dietemann V."/>
            <person name="Ory F."/>
            <person name="Dainat B."/>
            <person name="Oberhansli S."/>
        </authorList>
    </citation>
    <scope>NUCLEOTIDE SEQUENCE</scope>
    <source>
        <strain evidence="1">Ena-SAMPLE-TAB-26-04-2022-14:26:32:270-5432</strain>
    </source>
</reference>
<name>A0ABN8UC89_9BACL</name>
<evidence type="ECO:0000313" key="1">
    <source>
        <dbReference type="EMBL" id="CAH8248814.1"/>
    </source>
</evidence>
<dbReference type="EMBL" id="CALYLO010000012">
    <property type="protein sequence ID" value="CAH8248814.1"/>
    <property type="molecule type" value="Genomic_DNA"/>
</dbReference>
<sequence length="89" mass="10101">MKTFTEIGLQKQLQRFADSLSHAAYQNSGETKRIDFMKLTAEGDTVRVYIYFDDSVAGQIGKRELIDHDGDIVARLKENSSSQRVRACM</sequence>
<dbReference type="RefSeq" id="WP_261948852.1">
    <property type="nucleotide sequence ID" value="NZ_CALYLO010000012.1"/>
</dbReference>